<organism evidence="1 2">
    <name type="scientific">Mizuhopecten yessoensis</name>
    <name type="common">Japanese scallop</name>
    <name type="synonym">Patinopecten yessoensis</name>
    <dbReference type="NCBI Taxonomy" id="6573"/>
    <lineage>
        <taxon>Eukaryota</taxon>
        <taxon>Metazoa</taxon>
        <taxon>Spiralia</taxon>
        <taxon>Lophotrochozoa</taxon>
        <taxon>Mollusca</taxon>
        <taxon>Bivalvia</taxon>
        <taxon>Autobranchia</taxon>
        <taxon>Pteriomorphia</taxon>
        <taxon>Pectinida</taxon>
        <taxon>Pectinoidea</taxon>
        <taxon>Pectinidae</taxon>
        <taxon>Mizuhopecten</taxon>
    </lineage>
</organism>
<name>A0A210Q6N4_MIZYE</name>
<dbReference type="EMBL" id="NEDP02004783">
    <property type="protein sequence ID" value="OWF44400.1"/>
    <property type="molecule type" value="Genomic_DNA"/>
</dbReference>
<sequence length="257" mass="28957">MGNHSSRKNNGLKYHGKKGCALNNTDDLNEPPMDSYDKLVAWLVEMAENDNSGIDKASFVNQIQNVCTKRKNKLRNQASWQTSCDSYASTETPAASKSSRSFEDIIDPNSRLRVPVSSRQTTFSEDEEDNELRKLSSENLYNDADRERDFDIVDPKEILLKKRKNFLTSGRAAHVLSSSVGNLVDSHGMLIHDIRRKSSSMVIMQARGQHSVDILDRPELPQLTVQSSSEEKILDDELLDGNIADIMFAVEALWPKK</sequence>
<keyword evidence="2" id="KW-1185">Reference proteome</keyword>
<dbReference type="AlphaFoldDB" id="A0A210Q6N4"/>
<dbReference type="Proteomes" id="UP000242188">
    <property type="component" value="Unassembled WGS sequence"/>
</dbReference>
<proteinExistence type="predicted"/>
<accession>A0A210Q6N4</accession>
<reference evidence="1 2" key="1">
    <citation type="journal article" date="2017" name="Nat. Ecol. Evol.">
        <title>Scallop genome provides insights into evolution of bilaterian karyotype and development.</title>
        <authorList>
            <person name="Wang S."/>
            <person name="Zhang J."/>
            <person name="Jiao W."/>
            <person name="Li J."/>
            <person name="Xun X."/>
            <person name="Sun Y."/>
            <person name="Guo X."/>
            <person name="Huan P."/>
            <person name="Dong B."/>
            <person name="Zhang L."/>
            <person name="Hu X."/>
            <person name="Sun X."/>
            <person name="Wang J."/>
            <person name="Zhao C."/>
            <person name="Wang Y."/>
            <person name="Wang D."/>
            <person name="Huang X."/>
            <person name="Wang R."/>
            <person name="Lv J."/>
            <person name="Li Y."/>
            <person name="Zhang Z."/>
            <person name="Liu B."/>
            <person name="Lu W."/>
            <person name="Hui Y."/>
            <person name="Liang J."/>
            <person name="Zhou Z."/>
            <person name="Hou R."/>
            <person name="Li X."/>
            <person name="Liu Y."/>
            <person name="Li H."/>
            <person name="Ning X."/>
            <person name="Lin Y."/>
            <person name="Zhao L."/>
            <person name="Xing Q."/>
            <person name="Dou J."/>
            <person name="Li Y."/>
            <person name="Mao J."/>
            <person name="Guo H."/>
            <person name="Dou H."/>
            <person name="Li T."/>
            <person name="Mu C."/>
            <person name="Jiang W."/>
            <person name="Fu Q."/>
            <person name="Fu X."/>
            <person name="Miao Y."/>
            <person name="Liu J."/>
            <person name="Yu Q."/>
            <person name="Li R."/>
            <person name="Liao H."/>
            <person name="Li X."/>
            <person name="Kong Y."/>
            <person name="Jiang Z."/>
            <person name="Chourrout D."/>
            <person name="Li R."/>
            <person name="Bao Z."/>
        </authorList>
    </citation>
    <scope>NUCLEOTIDE SEQUENCE [LARGE SCALE GENOMIC DNA]</scope>
    <source>
        <strain evidence="1 2">PY_sf001</strain>
    </source>
</reference>
<comment type="caution">
    <text evidence="1">The sequence shown here is derived from an EMBL/GenBank/DDBJ whole genome shotgun (WGS) entry which is preliminary data.</text>
</comment>
<dbReference type="OrthoDB" id="6096602at2759"/>
<evidence type="ECO:0000313" key="1">
    <source>
        <dbReference type="EMBL" id="OWF44400.1"/>
    </source>
</evidence>
<evidence type="ECO:0000313" key="2">
    <source>
        <dbReference type="Proteomes" id="UP000242188"/>
    </source>
</evidence>
<gene>
    <name evidence="1" type="ORF">KP79_PYT09919</name>
</gene>
<protein>
    <submittedName>
        <fullName evidence="1">Uncharacterized protein</fullName>
    </submittedName>
</protein>